<protein>
    <submittedName>
        <fullName evidence="1">Bacteriophage HK97-gp10, putative tail-component</fullName>
    </submittedName>
</protein>
<evidence type="ECO:0000313" key="1">
    <source>
        <dbReference type="EMBL" id="CAB4147764.1"/>
    </source>
</evidence>
<dbReference type="InterPro" id="IPR010064">
    <property type="entry name" value="HK97-gp10_tail"/>
</dbReference>
<gene>
    <name evidence="1" type="ORF">UFOVP505_47</name>
</gene>
<dbReference type="NCBIfam" id="TIGR01725">
    <property type="entry name" value="phge_HK97_gp10"/>
    <property type="match status" value="1"/>
</dbReference>
<proteinExistence type="predicted"/>
<accession>A0A6J5MLT9</accession>
<organism evidence="1">
    <name type="scientific">uncultured Caudovirales phage</name>
    <dbReference type="NCBI Taxonomy" id="2100421"/>
    <lineage>
        <taxon>Viruses</taxon>
        <taxon>Duplodnaviria</taxon>
        <taxon>Heunggongvirae</taxon>
        <taxon>Uroviricota</taxon>
        <taxon>Caudoviricetes</taxon>
        <taxon>Peduoviridae</taxon>
        <taxon>Maltschvirus</taxon>
        <taxon>Maltschvirus maltsch</taxon>
    </lineage>
</organism>
<sequence length="111" mass="12453">MAQVTKVTVNLTKLLALQAGAQAKADMVIRKVALDVEAYAKSVVPVDTGNLKNSLDAFKRDRLLWWVATNVEYAPFVEFGTSRMHARPYLTPAVERVRPVFNEAFKVIFDL</sequence>
<name>A0A6J5MLT9_9CAUD</name>
<dbReference type="Pfam" id="PF04883">
    <property type="entry name" value="HK97-gp10_like"/>
    <property type="match status" value="1"/>
</dbReference>
<reference evidence="1" key="1">
    <citation type="submission" date="2020-04" db="EMBL/GenBank/DDBJ databases">
        <authorList>
            <person name="Chiriac C."/>
            <person name="Salcher M."/>
            <person name="Ghai R."/>
            <person name="Kavagutti S V."/>
        </authorList>
    </citation>
    <scope>NUCLEOTIDE SEQUENCE</scope>
</reference>
<dbReference type="EMBL" id="LR796475">
    <property type="protein sequence ID" value="CAB4147764.1"/>
    <property type="molecule type" value="Genomic_DNA"/>
</dbReference>